<dbReference type="InterPro" id="IPR050943">
    <property type="entry name" value="Glycosyltr_29_Sialyltrsf"/>
</dbReference>
<accession>A0A1Y1I397</accession>
<evidence type="ECO:0000313" key="11">
    <source>
        <dbReference type="EMBL" id="GAQ84953.1"/>
    </source>
</evidence>
<dbReference type="OMA" id="ISDFLWW"/>
<keyword evidence="12" id="KW-1185">Reference proteome</keyword>
<name>A0A1Y1I397_KLENI</name>
<keyword evidence="10" id="KW-0325">Glycoprotein</keyword>
<evidence type="ECO:0000256" key="9">
    <source>
        <dbReference type="ARBA" id="ARBA00023136"/>
    </source>
</evidence>
<evidence type="ECO:0000256" key="8">
    <source>
        <dbReference type="ARBA" id="ARBA00023034"/>
    </source>
</evidence>
<dbReference type="Pfam" id="PF00777">
    <property type="entry name" value="Glyco_transf_29"/>
    <property type="match status" value="2"/>
</dbReference>
<protein>
    <submittedName>
        <fullName evidence="11">Beta-galactoside alpha-2,3-sialyltransferase</fullName>
    </submittedName>
</protein>
<dbReference type="OrthoDB" id="10264956at2759"/>
<keyword evidence="5" id="KW-0812">Transmembrane</keyword>
<dbReference type="AlphaFoldDB" id="A0A1Y1I397"/>
<gene>
    <name evidence="11" type="ORF">KFL_002140070</name>
</gene>
<keyword evidence="7" id="KW-1133">Transmembrane helix</keyword>
<keyword evidence="8" id="KW-0333">Golgi apparatus</keyword>
<dbReference type="CDD" id="cd19952">
    <property type="entry name" value="GT29"/>
    <property type="match status" value="1"/>
</dbReference>
<comment type="similarity">
    <text evidence="2">Belongs to the glycosyltransferase 29 family.</text>
</comment>
<dbReference type="EMBL" id="DF237163">
    <property type="protein sequence ID" value="GAQ84953.1"/>
    <property type="molecule type" value="Genomic_DNA"/>
</dbReference>
<dbReference type="PANTHER" id="PTHR11987">
    <property type="entry name" value="ALPHA-2,8-SIALYLTRANSFERASE"/>
    <property type="match status" value="1"/>
</dbReference>
<keyword evidence="3 11" id="KW-0328">Glycosyltransferase</keyword>
<dbReference type="GO" id="GO:0008373">
    <property type="term" value="F:sialyltransferase activity"/>
    <property type="evidence" value="ECO:0007669"/>
    <property type="project" value="InterPro"/>
</dbReference>
<comment type="subcellular location">
    <subcellularLocation>
        <location evidence="1">Golgi apparatus membrane</location>
        <topology evidence="1">Single-pass type II membrane protein</topology>
    </subcellularLocation>
</comment>
<evidence type="ECO:0000256" key="2">
    <source>
        <dbReference type="ARBA" id="ARBA00006003"/>
    </source>
</evidence>
<dbReference type="InterPro" id="IPR038578">
    <property type="entry name" value="GT29-like_sf"/>
</dbReference>
<dbReference type="STRING" id="105231.A0A1Y1I397"/>
<evidence type="ECO:0000256" key="7">
    <source>
        <dbReference type="ARBA" id="ARBA00022989"/>
    </source>
</evidence>
<organism evidence="11 12">
    <name type="scientific">Klebsormidium nitens</name>
    <name type="common">Green alga</name>
    <name type="synonym">Ulothrix nitens</name>
    <dbReference type="NCBI Taxonomy" id="105231"/>
    <lineage>
        <taxon>Eukaryota</taxon>
        <taxon>Viridiplantae</taxon>
        <taxon>Streptophyta</taxon>
        <taxon>Klebsormidiophyceae</taxon>
        <taxon>Klebsormidiales</taxon>
        <taxon>Klebsormidiaceae</taxon>
        <taxon>Klebsormidium</taxon>
    </lineage>
</organism>
<evidence type="ECO:0000256" key="4">
    <source>
        <dbReference type="ARBA" id="ARBA00022679"/>
    </source>
</evidence>
<keyword evidence="9" id="KW-0472">Membrane</keyword>
<keyword evidence="6" id="KW-0735">Signal-anchor</keyword>
<evidence type="ECO:0000256" key="3">
    <source>
        <dbReference type="ARBA" id="ARBA00022676"/>
    </source>
</evidence>
<dbReference type="Gene3D" id="3.90.1480.20">
    <property type="entry name" value="Glycosyl transferase family 29"/>
    <property type="match status" value="1"/>
</dbReference>
<evidence type="ECO:0000256" key="10">
    <source>
        <dbReference type="ARBA" id="ARBA00023180"/>
    </source>
</evidence>
<evidence type="ECO:0000256" key="5">
    <source>
        <dbReference type="ARBA" id="ARBA00022692"/>
    </source>
</evidence>
<proteinExistence type="inferred from homology"/>
<keyword evidence="4 11" id="KW-0808">Transferase</keyword>
<reference evidence="11 12" key="1">
    <citation type="journal article" date="2014" name="Nat. Commun.">
        <title>Klebsormidium flaccidum genome reveals primary factors for plant terrestrial adaptation.</title>
        <authorList>
            <person name="Hori K."/>
            <person name="Maruyama F."/>
            <person name="Fujisawa T."/>
            <person name="Togashi T."/>
            <person name="Yamamoto N."/>
            <person name="Seo M."/>
            <person name="Sato S."/>
            <person name="Yamada T."/>
            <person name="Mori H."/>
            <person name="Tajima N."/>
            <person name="Moriyama T."/>
            <person name="Ikeuchi M."/>
            <person name="Watanabe M."/>
            <person name="Wada H."/>
            <person name="Kobayashi K."/>
            <person name="Saito M."/>
            <person name="Masuda T."/>
            <person name="Sasaki-Sekimoto Y."/>
            <person name="Mashiguchi K."/>
            <person name="Awai K."/>
            <person name="Shimojima M."/>
            <person name="Masuda S."/>
            <person name="Iwai M."/>
            <person name="Nobusawa T."/>
            <person name="Narise T."/>
            <person name="Kondo S."/>
            <person name="Saito H."/>
            <person name="Sato R."/>
            <person name="Murakawa M."/>
            <person name="Ihara Y."/>
            <person name="Oshima-Yamada Y."/>
            <person name="Ohtaka K."/>
            <person name="Satoh M."/>
            <person name="Sonobe K."/>
            <person name="Ishii M."/>
            <person name="Ohtani R."/>
            <person name="Kanamori-Sato M."/>
            <person name="Honoki R."/>
            <person name="Miyazaki D."/>
            <person name="Mochizuki H."/>
            <person name="Umetsu J."/>
            <person name="Higashi K."/>
            <person name="Shibata D."/>
            <person name="Kamiya Y."/>
            <person name="Sato N."/>
            <person name="Nakamura Y."/>
            <person name="Tabata S."/>
            <person name="Ida S."/>
            <person name="Kurokawa K."/>
            <person name="Ohta H."/>
        </authorList>
    </citation>
    <scope>NUCLEOTIDE SEQUENCE [LARGE SCALE GENOMIC DNA]</scope>
    <source>
        <strain evidence="11 12">NIES-2285</strain>
    </source>
</reference>
<evidence type="ECO:0000256" key="6">
    <source>
        <dbReference type="ARBA" id="ARBA00022968"/>
    </source>
</evidence>
<dbReference type="InterPro" id="IPR001675">
    <property type="entry name" value="Glyco_trans_29"/>
</dbReference>
<sequence>MSLTPSGPSLPPDLWSTFAQLARQRLILAEPRLHERRHISCGGSGTVGFRSWQELARSIQEFDVRWPSEEPDLRALVARAQNTVPELERRPSCAVVGNSGRLLQHEHGAEIDKRDLVIRFNWGKTDGYEKHVGTKSHVRIYNGPYVSQKQPGEITLAEIRDPALREWVRKRNREEAEHAFAFDPEFLCHVWDWVGRSGEKPSTGLVGVVLALNICASVDVFGFHYEDYFDPNIQPHYYDWERPKVGREKAHPFEREYQLYQQLESARMLQMH</sequence>
<dbReference type="PANTHER" id="PTHR11987:SF36">
    <property type="entry name" value="SIA-ALPHA-2,3-GAL-BETA-1,4-GLCNAC-R:ALPHA 2,8-SIALYLTRANSFERASE"/>
    <property type="match status" value="1"/>
</dbReference>
<evidence type="ECO:0000256" key="1">
    <source>
        <dbReference type="ARBA" id="ARBA00004323"/>
    </source>
</evidence>
<evidence type="ECO:0000313" key="12">
    <source>
        <dbReference type="Proteomes" id="UP000054558"/>
    </source>
</evidence>
<dbReference type="GO" id="GO:0000139">
    <property type="term" value="C:Golgi membrane"/>
    <property type="evidence" value="ECO:0007669"/>
    <property type="project" value="UniProtKB-SubCell"/>
</dbReference>
<dbReference type="Proteomes" id="UP000054558">
    <property type="component" value="Unassembled WGS sequence"/>
</dbReference>